<keyword evidence="1" id="KW-1133">Transmembrane helix</keyword>
<reference evidence="3 4" key="1">
    <citation type="submission" date="2017-03" db="EMBL/GenBank/DDBJ databases">
        <title>Genome analysis of strain PAMC 26577.</title>
        <authorList>
            <person name="Oh H.-M."/>
            <person name="Yang J.-A."/>
        </authorList>
    </citation>
    <scope>NUCLEOTIDE SEQUENCE [LARGE SCALE GENOMIC DNA]</scope>
    <source>
        <strain evidence="3 4">PAMC 26577</strain>
    </source>
</reference>
<keyword evidence="1" id="KW-0472">Membrane</keyword>
<keyword evidence="1" id="KW-0812">Transmembrane</keyword>
<proteinExistence type="predicted"/>
<dbReference type="AlphaFoldDB" id="A0A242M2T5"/>
<dbReference type="RefSeq" id="WP_075358385.1">
    <property type="nucleotide sequence ID" value="NZ_MSRG01000026.1"/>
</dbReference>
<feature type="transmembrane region" description="Helical" evidence="1">
    <location>
        <begin position="68"/>
        <end position="85"/>
    </location>
</feature>
<feature type="transmembrane region" description="Helical" evidence="1">
    <location>
        <begin position="92"/>
        <end position="110"/>
    </location>
</feature>
<organism evidence="3 4">
    <name type="scientific">Caballeronia sordidicola</name>
    <name type="common">Burkholderia sordidicola</name>
    <dbReference type="NCBI Taxonomy" id="196367"/>
    <lineage>
        <taxon>Bacteria</taxon>
        <taxon>Pseudomonadati</taxon>
        <taxon>Pseudomonadota</taxon>
        <taxon>Betaproteobacteria</taxon>
        <taxon>Burkholderiales</taxon>
        <taxon>Burkholderiaceae</taxon>
        <taxon>Caballeronia</taxon>
    </lineage>
</organism>
<evidence type="ECO:0008006" key="5">
    <source>
        <dbReference type="Google" id="ProtNLM"/>
    </source>
</evidence>
<comment type="caution">
    <text evidence="3">The sequence shown here is derived from an EMBL/GenBank/DDBJ whole genome shotgun (WGS) entry which is preliminary data.</text>
</comment>
<name>A0A242M2T5_CABSO</name>
<gene>
    <name evidence="3" type="ORF">PAMC26577_39985</name>
</gene>
<protein>
    <recommendedName>
        <fullName evidence="5">DUF1440 domain-containing protein</fullName>
    </recommendedName>
</protein>
<feature type="transmembrane region" description="Helical" evidence="1">
    <location>
        <begin position="130"/>
        <end position="148"/>
    </location>
</feature>
<dbReference type="EMBL" id="NBTZ01000181">
    <property type="protein sequence ID" value="OTP65420.1"/>
    <property type="molecule type" value="Genomic_DNA"/>
</dbReference>
<sequence length="152" mass="15980">MNIFSIVRRAFWSGSMAAALSAVVVSREAVNNGSSAIAPINAVAHCIWPGEAMLDERPSFRLTGAGVFIHWGSGVFWGLAFEVLLGRKASPARIVGTAAATAALAYVVDYHVVPERVTPGFEAHVPQRSFLPIYAALGAGLALAAFVGRSRA</sequence>
<dbReference type="Proteomes" id="UP000195221">
    <property type="component" value="Unassembled WGS sequence"/>
</dbReference>
<evidence type="ECO:0000313" key="3">
    <source>
        <dbReference type="EMBL" id="OTP65420.1"/>
    </source>
</evidence>
<feature type="signal peptide" evidence="2">
    <location>
        <begin position="1"/>
        <end position="17"/>
    </location>
</feature>
<feature type="chain" id="PRO_5011317808" description="DUF1440 domain-containing protein" evidence="2">
    <location>
        <begin position="18"/>
        <end position="152"/>
    </location>
</feature>
<keyword evidence="2" id="KW-0732">Signal</keyword>
<accession>A0A242M2T5</accession>
<evidence type="ECO:0000256" key="2">
    <source>
        <dbReference type="SAM" id="SignalP"/>
    </source>
</evidence>
<evidence type="ECO:0000313" key="4">
    <source>
        <dbReference type="Proteomes" id="UP000195221"/>
    </source>
</evidence>
<evidence type="ECO:0000256" key="1">
    <source>
        <dbReference type="SAM" id="Phobius"/>
    </source>
</evidence>